<dbReference type="HOGENOM" id="CLU_1845457_0_0_1"/>
<accession>E4ZMX4</accession>
<dbReference type="AlphaFoldDB" id="E4ZMX4"/>
<sequence length="139" mass="14860">MSFPRLADLPQGHLHTPQSAVTHGSRHPIAVPITCESALFGSVQADTVERVLRAIDLHLLHSTQTRRPSSVKDVVGMLKLRRHGLTTPRKADQSHPNVLSSSMAGDRQSVAIGGTSRHKSSPDETSMAAGCVDQNPDGS</sequence>
<name>E4ZMX4_LEPMJ</name>
<feature type="compositionally biased region" description="Polar residues" evidence="1">
    <location>
        <begin position="94"/>
        <end position="103"/>
    </location>
</feature>
<organism evidence="3">
    <name type="scientific">Leptosphaeria maculans (strain JN3 / isolate v23.1.3 / race Av1-4-5-6-7-8)</name>
    <name type="common">Blackleg fungus</name>
    <name type="synonym">Phoma lingam</name>
    <dbReference type="NCBI Taxonomy" id="985895"/>
    <lineage>
        <taxon>Eukaryota</taxon>
        <taxon>Fungi</taxon>
        <taxon>Dikarya</taxon>
        <taxon>Ascomycota</taxon>
        <taxon>Pezizomycotina</taxon>
        <taxon>Dothideomycetes</taxon>
        <taxon>Pleosporomycetidae</taxon>
        <taxon>Pleosporales</taxon>
        <taxon>Pleosporineae</taxon>
        <taxon>Leptosphaeriaceae</taxon>
        <taxon>Plenodomus</taxon>
        <taxon>Plenodomus lingam/Leptosphaeria maculans species complex</taxon>
    </lineage>
</organism>
<evidence type="ECO:0000256" key="1">
    <source>
        <dbReference type="SAM" id="MobiDB-lite"/>
    </source>
</evidence>
<gene>
    <name evidence="2" type="ORF">LEMA_P052830.1</name>
</gene>
<evidence type="ECO:0000313" key="3">
    <source>
        <dbReference type="Proteomes" id="UP000002668"/>
    </source>
</evidence>
<protein>
    <submittedName>
        <fullName evidence="2">Predicted protein</fullName>
    </submittedName>
</protein>
<reference evidence="3" key="1">
    <citation type="journal article" date="2011" name="Nat. Commun.">
        <title>Effector diversification within compartments of the Leptosphaeria maculans genome affected by Repeat-Induced Point mutations.</title>
        <authorList>
            <person name="Rouxel T."/>
            <person name="Grandaubert J."/>
            <person name="Hane J.K."/>
            <person name="Hoede C."/>
            <person name="van de Wouw A.P."/>
            <person name="Couloux A."/>
            <person name="Dominguez V."/>
            <person name="Anthouard V."/>
            <person name="Bally P."/>
            <person name="Bourras S."/>
            <person name="Cozijnsen A.J."/>
            <person name="Ciuffetti L.M."/>
            <person name="Degrave A."/>
            <person name="Dilmaghani A."/>
            <person name="Duret L."/>
            <person name="Fudal I."/>
            <person name="Goodwin S.B."/>
            <person name="Gout L."/>
            <person name="Glaser N."/>
            <person name="Linglin J."/>
            <person name="Kema G.H.J."/>
            <person name="Lapalu N."/>
            <person name="Lawrence C.B."/>
            <person name="May K."/>
            <person name="Meyer M."/>
            <person name="Ollivier B."/>
            <person name="Poulain J."/>
            <person name="Schoch C.L."/>
            <person name="Simon A."/>
            <person name="Spatafora J.W."/>
            <person name="Stachowiak A."/>
            <person name="Turgeon B.G."/>
            <person name="Tyler B.M."/>
            <person name="Vincent D."/>
            <person name="Weissenbach J."/>
            <person name="Amselem J."/>
            <person name="Quesneville H."/>
            <person name="Oliver R.P."/>
            <person name="Wincker P."/>
            <person name="Balesdent M.-H."/>
            <person name="Howlett B.J."/>
        </authorList>
    </citation>
    <scope>NUCLEOTIDE SEQUENCE [LARGE SCALE GENOMIC DNA]</scope>
    <source>
        <strain evidence="3">JN3 / isolate v23.1.3 / race Av1-4-5-6-7-8</strain>
    </source>
</reference>
<proteinExistence type="predicted"/>
<keyword evidence="3" id="KW-1185">Reference proteome</keyword>
<feature type="region of interest" description="Disordered" evidence="1">
    <location>
        <begin position="1"/>
        <end position="25"/>
    </location>
</feature>
<feature type="region of interest" description="Disordered" evidence="1">
    <location>
        <begin position="82"/>
        <end position="139"/>
    </location>
</feature>
<dbReference type="EMBL" id="FP929094">
    <property type="protein sequence ID" value="CBX92577.1"/>
    <property type="molecule type" value="Genomic_DNA"/>
</dbReference>
<evidence type="ECO:0000313" key="2">
    <source>
        <dbReference type="EMBL" id="CBX92577.1"/>
    </source>
</evidence>
<dbReference type="Proteomes" id="UP000002668">
    <property type="component" value="Genome"/>
</dbReference>
<dbReference type="VEuPathDB" id="FungiDB:LEMA_P052830.1"/>
<dbReference type="InParanoid" id="E4ZMX4"/>